<name>A0ABW4XZG5_9FLAO</name>
<evidence type="ECO:0000259" key="2">
    <source>
        <dbReference type="Pfam" id="PF25917"/>
    </source>
</evidence>
<sequence>MRKLIISAIVGGIIIFGSLYFAGLIANSKDTGRPESPKMAKTVFVDTVKNVTVPIMVPANGNLRAKKRVELYSEVQGVFRQGSKLFRTGQEYSAGQTLIRIDANEYYASVQSAKSNLYNLLTSIMPDLRLDYPEIYPKWQQYLNGFDLTKTTPELPELSTEKEKFFITGRGIISNYYNVKNMEQRLSKYTITAPFSGVLTEALVTEGTLIRSGQKLGEFINTGIYELEVSVGKTYGDFLRVGRKVELSNLDKTQSYEGEVTRVNGRVDQNSQTITVFIEVSGDNLKEGQYLEANLEAKEETDAIEINRSLLLENNQIFVVRDSILDLIDVNPVYFTDKKVVLKNIPNGEVIVAKPLSGAYAGMLVKVFNENESKSAGL</sequence>
<dbReference type="EMBL" id="JBHUHU010000003">
    <property type="protein sequence ID" value="MFD2099668.1"/>
    <property type="molecule type" value="Genomic_DNA"/>
</dbReference>
<dbReference type="Gene3D" id="2.40.50.100">
    <property type="match status" value="2"/>
</dbReference>
<feature type="transmembrane region" description="Helical" evidence="1">
    <location>
        <begin position="6"/>
        <end position="26"/>
    </location>
</feature>
<dbReference type="PANTHER" id="PTHR30469:SF15">
    <property type="entry name" value="HLYD FAMILY OF SECRETION PROTEINS"/>
    <property type="match status" value="1"/>
</dbReference>
<feature type="domain" description="Multidrug resistance protein MdtA-like barrel-sandwich hybrid" evidence="2">
    <location>
        <begin position="69"/>
        <end position="216"/>
    </location>
</feature>
<dbReference type="PANTHER" id="PTHR30469">
    <property type="entry name" value="MULTIDRUG RESISTANCE PROTEIN MDTA"/>
    <property type="match status" value="1"/>
</dbReference>
<keyword evidence="1" id="KW-1133">Transmembrane helix</keyword>
<dbReference type="Proteomes" id="UP001597342">
    <property type="component" value="Unassembled WGS sequence"/>
</dbReference>
<dbReference type="Pfam" id="PF25917">
    <property type="entry name" value="BSH_RND"/>
    <property type="match status" value="1"/>
</dbReference>
<keyword evidence="4" id="KW-1185">Reference proteome</keyword>
<reference evidence="4" key="1">
    <citation type="journal article" date="2019" name="Int. J. Syst. Evol. Microbiol.">
        <title>The Global Catalogue of Microorganisms (GCM) 10K type strain sequencing project: providing services to taxonomists for standard genome sequencing and annotation.</title>
        <authorList>
            <consortium name="The Broad Institute Genomics Platform"/>
            <consortium name="The Broad Institute Genome Sequencing Center for Infectious Disease"/>
            <person name="Wu L."/>
            <person name="Ma J."/>
        </authorList>
    </citation>
    <scope>NUCLEOTIDE SEQUENCE [LARGE SCALE GENOMIC DNA]</scope>
    <source>
        <strain evidence="4">JCM 3389</strain>
    </source>
</reference>
<accession>A0ABW4XZG5</accession>
<organism evidence="3 4">
    <name type="scientific">Flagellimonas iocasae</name>
    <dbReference type="NCBI Taxonomy" id="2055905"/>
    <lineage>
        <taxon>Bacteria</taxon>
        <taxon>Pseudomonadati</taxon>
        <taxon>Bacteroidota</taxon>
        <taxon>Flavobacteriia</taxon>
        <taxon>Flavobacteriales</taxon>
        <taxon>Flavobacteriaceae</taxon>
        <taxon>Flagellimonas</taxon>
    </lineage>
</organism>
<protein>
    <submittedName>
        <fullName evidence="3">Efflux RND transporter periplasmic adaptor subunit</fullName>
    </submittedName>
</protein>
<comment type="caution">
    <text evidence="3">The sequence shown here is derived from an EMBL/GenBank/DDBJ whole genome shotgun (WGS) entry which is preliminary data.</text>
</comment>
<evidence type="ECO:0000256" key="1">
    <source>
        <dbReference type="SAM" id="Phobius"/>
    </source>
</evidence>
<dbReference type="InterPro" id="IPR058625">
    <property type="entry name" value="MdtA-like_BSH"/>
</dbReference>
<gene>
    <name evidence="3" type="ORF">ACFSJE_07795</name>
</gene>
<dbReference type="SUPFAM" id="SSF111369">
    <property type="entry name" value="HlyD-like secretion proteins"/>
    <property type="match status" value="1"/>
</dbReference>
<evidence type="ECO:0000313" key="4">
    <source>
        <dbReference type="Proteomes" id="UP001597342"/>
    </source>
</evidence>
<dbReference type="Gene3D" id="2.40.30.170">
    <property type="match status" value="1"/>
</dbReference>
<keyword evidence="1" id="KW-0472">Membrane</keyword>
<dbReference type="Gene3D" id="1.10.287.470">
    <property type="entry name" value="Helix hairpin bin"/>
    <property type="match status" value="2"/>
</dbReference>
<evidence type="ECO:0000313" key="3">
    <source>
        <dbReference type="EMBL" id="MFD2099668.1"/>
    </source>
</evidence>
<dbReference type="RefSeq" id="WP_379830426.1">
    <property type="nucleotide sequence ID" value="NZ_JBHUHU010000003.1"/>
</dbReference>
<keyword evidence="1" id="KW-0812">Transmembrane</keyword>
<proteinExistence type="predicted"/>